<dbReference type="InterPro" id="IPR050352">
    <property type="entry name" value="ABCG_transporters"/>
</dbReference>
<evidence type="ECO:0000313" key="9">
    <source>
        <dbReference type="WBParaSite" id="GPUH_0000575301-mRNA-1"/>
    </source>
</evidence>
<dbReference type="PANTHER" id="PTHR48041">
    <property type="entry name" value="ABC TRANSPORTER G FAMILY MEMBER 28"/>
    <property type="match status" value="1"/>
</dbReference>
<comment type="subcellular location">
    <subcellularLocation>
        <location evidence="1">Membrane</location>
        <topology evidence="1">Multi-pass membrane protein</topology>
    </subcellularLocation>
</comment>
<keyword evidence="2" id="KW-0813">Transport</keyword>
<gene>
    <name evidence="7" type="ORF">GPUH_LOCUS5745</name>
</gene>
<proteinExistence type="predicted"/>
<evidence type="ECO:0000313" key="8">
    <source>
        <dbReference type="Proteomes" id="UP000271098"/>
    </source>
</evidence>
<dbReference type="Pfam" id="PF01061">
    <property type="entry name" value="ABC2_membrane"/>
    <property type="match status" value="1"/>
</dbReference>
<protein>
    <submittedName>
        <fullName evidence="9">ABC2_membrane domain-containing protein</fullName>
    </submittedName>
</protein>
<sequence>MVIFVRSKYERRVRRDLEKSKAWAQLGLEDRGKASISRLIYALFLRSLIDNVRNPSLLRAKFIQKVFMGFFLGTLYLRTNMDQDGVINIKGALFYYISELTYSTVFGIQTFLPADFPLLVREYHDGIYPVACYYIAKVSEVCNNTVSFFLFSRDCI</sequence>
<dbReference type="GO" id="GO:0140359">
    <property type="term" value="F:ABC-type transporter activity"/>
    <property type="evidence" value="ECO:0007669"/>
    <property type="project" value="InterPro"/>
</dbReference>
<evidence type="ECO:0000256" key="4">
    <source>
        <dbReference type="ARBA" id="ARBA00022989"/>
    </source>
</evidence>
<evidence type="ECO:0000256" key="2">
    <source>
        <dbReference type="ARBA" id="ARBA00022448"/>
    </source>
</evidence>
<keyword evidence="8" id="KW-1185">Reference proteome</keyword>
<reference evidence="7 8" key="2">
    <citation type="submission" date="2018-11" db="EMBL/GenBank/DDBJ databases">
        <authorList>
            <consortium name="Pathogen Informatics"/>
        </authorList>
    </citation>
    <scope>NUCLEOTIDE SEQUENCE [LARGE SCALE GENOMIC DNA]</scope>
</reference>
<dbReference type="WBParaSite" id="GPUH_0000575301-mRNA-1">
    <property type="protein sequence ID" value="GPUH_0000575301-mRNA-1"/>
    <property type="gene ID" value="GPUH_0000575301"/>
</dbReference>
<accession>A0A183DAK4</accession>
<dbReference type="AlphaFoldDB" id="A0A183DAK4"/>
<keyword evidence="4" id="KW-1133">Transmembrane helix</keyword>
<keyword evidence="3" id="KW-0812">Transmembrane</keyword>
<evidence type="ECO:0000259" key="6">
    <source>
        <dbReference type="Pfam" id="PF01061"/>
    </source>
</evidence>
<dbReference type="EMBL" id="UYRT01012547">
    <property type="protein sequence ID" value="VDK51998.1"/>
    <property type="molecule type" value="Genomic_DNA"/>
</dbReference>
<evidence type="ECO:0000256" key="5">
    <source>
        <dbReference type="ARBA" id="ARBA00023136"/>
    </source>
</evidence>
<keyword evidence="5" id="KW-0472">Membrane</keyword>
<feature type="domain" description="ABC-2 type transporter transmembrane" evidence="6">
    <location>
        <begin position="39"/>
        <end position="151"/>
    </location>
</feature>
<evidence type="ECO:0000256" key="1">
    <source>
        <dbReference type="ARBA" id="ARBA00004141"/>
    </source>
</evidence>
<name>A0A183DAK4_9BILA</name>
<dbReference type="Proteomes" id="UP000271098">
    <property type="component" value="Unassembled WGS sequence"/>
</dbReference>
<reference evidence="9" key="1">
    <citation type="submission" date="2016-06" db="UniProtKB">
        <authorList>
            <consortium name="WormBaseParasite"/>
        </authorList>
    </citation>
    <scope>IDENTIFICATION</scope>
</reference>
<evidence type="ECO:0000313" key="7">
    <source>
        <dbReference type="EMBL" id="VDK51998.1"/>
    </source>
</evidence>
<organism evidence="9">
    <name type="scientific">Gongylonema pulchrum</name>
    <dbReference type="NCBI Taxonomy" id="637853"/>
    <lineage>
        <taxon>Eukaryota</taxon>
        <taxon>Metazoa</taxon>
        <taxon>Ecdysozoa</taxon>
        <taxon>Nematoda</taxon>
        <taxon>Chromadorea</taxon>
        <taxon>Rhabditida</taxon>
        <taxon>Spirurina</taxon>
        <taxon>Spiruromorpha</taxon>
        <taxon>Spiruroidea</taxon>
        <taxon>Gongylonematidae</taxon>
        <taxon>Gongylonema</taxon>
    </lineage>
</organism>
<dbReference type="InterPro" id="IPR013525">
    <property type="entry name" value="ABC2_TM"/>
</dbReference>
<dbReference type="PANTHER" id="PTHR48041:SF131">
    <property type="entry name" value="ABC TRANSPORTER DOMAIN-CONTAINING PROTEIN"/>
    <property type="match status" value="1"/>
</dbReference>
<evidence type="ECO:0000256" key="3">
    <source>
        <dbReference type="ARBA" id="ARBA00022692"/>
    </source>
</evidence>
<dbReference type="GO" id="GO:0005886">
    <property type="term" value="C:plasma membrane"/>
    <property type="evidence" value="ECO:0007669"/>
    <property type="project" value="TreeGrafter"/>
</dbReference>
<dbReference type="OrthoDB" id="66620at2759"/>